<feature type="transmembrane region" description="Helical" evidence="1">
    <location>
        <begin position="423"/>
        <end position="440"/>
    </location>
</feature>
<dbReference type="RefSeq" id="WP_096454059.1">
    <property type="nucleotide sequence ID" value="NZ_AP017369.1"/>
</dbReference>
<feature type="transmembrane region" description="Helical" evidence="1">
    <location>
        <begin position="355"/>
        <end position="378"/>
    </location>
</feature>
<keyword evidence="1" id="KW-0472">Membrane</keyword>
<proteinExistence type="predicted"/>
<feature type="transmembrane region" description="Helical" evidence="1">
    <location>
        <begin position="20"/>
        <end position="39"/>
    </location>
</feature>
<dbReference type="EMBL" id="AP017369">
    <property type="protein sequence ID" value="BAU94755.1"/>
    <property type="molecule type" value="Genomic_DNA"/>
</dbReference>
<feature type="transmembrane region" description="Helical" evidence="1">
    <location>
        <begin position="100"/>
        <end position="122"/>
    </location>
</feature>
<name>A0A160PNB9_9CORY</name>
<evidence type="ECO:0000256" key="1">
    <source>
        <dbReference type="SAM" id="Phobius"/>
    </source>
</evidence>
<keyword evidence="1" id="KW-0812">Transmembrane</keyword>
<gene>
    <name evidence="2" type="ORF">N24_0493</name>
</gene>
<accession>A0A160PNB9</accession>
<dbReference type="Proteomes" id="UP000218244">
    <property type="component" value="Chromosome"/>
</dbReference>
<keyword evidence="3" id="KW-1185">Reference proteome</keyword>
<dbReference type="KEGG" id="csur:N24_0493"/>
<organism evidence="2 3">
    <name type="scientific">Corynebacterium suranareeae</name>
    <dbReference type="NCBI Taxonomy" id="2506452"/>
    <lineage>
        <taxon>Bacteria</taxon>
        <taxon>Bacillati</taxon>
        <taxon>Actinomycetota</taxon>
        <taxon>Actinomycetes</taxon>
        <taxon>Mycobacteriales</taxon>
        <taxon>Corynebacteriaceae</taxon>
        <taxon>Corynebacterium</taxon>
    </lineage>
</organism>
<dbReference type="AlphaFoldDB" id="A0A160PNB9"/>
<feature type="transmembrane region" description="Helical" evidence="1">
    <location>
        <begin position="143"/>
        <end position="163"/>
    </location>
</feature>
<sequence length="458" mass="49308">MRSAKSDFAEPVLKTPLRDLFLICVVFAFLISLIPGSPFIDVDGIVYPGVVLALLSLVSFFACGQKQINASSVTSYAILVFIGFPAIYGGFGFYESGKNYTPWSLLIVVILAFVLQLFILVLSSTAPRESNITKSKLTEKSKISGALTIATAMLLGTFAAQVLGFSIGAAGFSWLSILFASAVLFLEQGKLRQLFAVALMIVVFAMEFGADLGGFGRLNLAVLAISVATVASFGIRKWWIKAVTVILTGPALMFLVEQRVAFLESSRGVSVDDSEGIGSVVGPFHSAGTIVNALLQGQIGLDWGATFFAAAMVWVPRRFWPDKPIGFGREIVEVTQPYLISSKGYSDAGTFIGEAVWNFGIGGAVLLLVLFSFMLVKFDKLVGKQAFKTNAIDNIVQSIFFVVVIAGFINVIWGGLFTTTTRLLFPVALLLIIGVIIPKSRVSREQSTGRQPSIENSI</sequence>
<feature type="transmembrane region" description="Helical" evidence="1">
    <location>
        <begin position="399"/>
        <end position="417"/>
    </location>
</feature>
<feature type="transmembrane region" description="Helical" evidence="1">
    <location>
        <begin position="216"/>
        <end position="233"/>
    </location>
</feature>
<feature type="transmembrane region" description="Helical" evidence="1">
    <location>
        <begin position="76"/>
        <end position="94"/>
    </location>
</feature>
<reference evidence="2 3" key="1">
    <citation type="submission" date="2016-02" db="EMBL/GenBank/DDBJ databases">
        <title>Corynebacterium glutamicum N24 whole genome sequencing project.</title>
        <authorList>
            <person name="Matsutani M."/>
            <person name="Nangtapong N."/>
            <person name="Yakushi T."/>
            <person name="Matsushita K."/>
        </authorList>
    </citation>
    <scope>NUCLEOTIDE SEQUENCE [LARGE SCALE GENOMIC DNA]</scope>
    <source>
        <strain evidence="2 3">N24</strain>
    </source>
</reference>
<feature type="transmembrane region" description="Helical" evidence="1">
    <location>
        <begin position="238"/>
        <end position="256"/>
    </location>
</feature>
<feature type="transmembrane region" description="Helical" evidence="1">
    <location>
        <begin position="193"/>
        <end position="210"/>
    </location>
</feature>
<evidence type="ECO:0008006" key="4">
    <source>
        <dbReference type="Google" id="ProtNLM"/>
    </source>
</evidence>
<keyword evidence="1" id="KW-1133">Transmembrane helix</keyword>
<evidence type="ECO:0000313" key="3">
    <source>
        <dbReference type="Proteomes" id="UP000218244"/>
    </source>
</evidence>
<evidence type="ECO:0000313" key="2">
    <source>
        <dbReference type="EMBL" id="BAU94755.1"/>
    </source>
</evidence>
<feature type="transmembrane region" description="Helical" evidence="1">
    <location>
        <begin position="45"/>
        <end position="64"/>
    </location>
</feature>
<protein>
    <recommendedName>
        <fullName evidence="4">O-antigen polymerase</fullName>
    </recommendedName>
</protein>
<feature type="transmembrane region" description="Helical" evidence="1">
    <location>
        <begin position="169"/>
        <end position="186"/>
    </location>
</feature>